<accession>A0AC58S583</accession>
<protein>
    <submittedName>
        <fullName evidence="2">Uncharacterized protein LOC142165502</fullName>
    </submittedName>
</protein>
<evidence type="ECO:0000313" key="1">
    <source>
        <dbReference type="Proteomes" id="UP000790787"/>
    </source>
</evidence>
<sequence>MYFDGAAYRRGAGAGVVFITSQGKVLPYSFMLMQLWSNSVAEYQALIIGLEMARDMKRLQLHVFGDSQLVINSLLGSYEVKKPELCPYHNYAKKLMGWVDDVIIKHMPRKEKNKADDLAVLASPLTLPDQAQVTICQKKIVSLPNEAEGEENCILLLFLKLRKQNGDNPLLTT</sequence>
<gene>
    <name evidence="2" type="primary">LOC142165502</name>
</gene>
<keyword evidence="1" id="KW-1185">Reference proteome</keyword>
<evidence type="ECO:0000313" key="2">
    <source>
        <dbReference type="RefSeq" id="XP_075080141.1"/>
    </source>
</evidence>
<reference evidence="2" key="2">
    <citation type="submission" date="2025-08" db="UniProtKB">
        <authorList>
            <consortium name="RefSeq"/>
        </authorList>
    </citation>
    <scope>IDENTIFICATION</scope>
    <source>
        <tissue evidence="2">Leaf</tissue>
    </source>
</reference>
<name>A0AC58S583_TOBAC</name>
<organism evidence="1 2">
    <name type="scientific">Nicotiana tabacum</name>
    <name type="common">Common tobacco</name>
    <dbReference type="NCBI Taxonomy" id="4097"/>
    <lineage>
        <taxon>Eukaryota</taxon>
        <taxon>Viridiplantae</taxon>
        <taxon>Streptophyta</taxon>
        <taxon>Embryophyta</taxon>
        <taxon>Tracheophyta</taxon>
        <taxon>Spermatophyta</taxon>
        <taxon>Magnoliopsida</taxon>
        <taxon>eudicotyledons</taxon>
        <taxon>Gunneridae</taxon>
        <taxon>Pentapetalae</taxon>
        <taxon>asterids</taxon>
        <taxon>lamiids</taxon>
        <taxon>Solanales</taxon>
        <taxon>Solanaceae</taxon>
        <taxon>Nicotianoideae</taxon>
        <taxon>Nicotianeae</taxon>
        <taxon>Nicotiana</taxon>
    </lineage>
</organism>
<reference evidence="1" key="1">
    <citation type="journal article" date="2014" name="Nat. Commun.">
        <title>The tobacco genome sequence and its comparison with those of tomato and potato.</title>
        <authorList>
            <person name="Sierro N."/>
            <person name="Battey J.N."/>
            <person name="Ouadi S."/>
            <person name="Bakaher N."/>
            <person name="Bovet L."/>
            <person name="Willig A."/>
            <person name="Goepfert S."/>
            <person name="Peitsch M.C."/>
            <person name="Ivanov N.V."/>
        </authorList>
    </citation>
    <scope>NUCLEOTIDE SEQUENCE [LARGE SCALE GENOMIC DNA]</scope>
</reference>
<dbReference type="RefSeq" id="XP_075080141.1">
    <property type="nucleotide sequence ID" value="XM_075224040.1"/>
</dbReference>
<proteinExistence type="predicted"/>
<dbReference type="Proteomes" id="UP000790787">
    <property type="component" value="Chromosome 10"/>
</dbReference>